<evidence type="ECO:0000256" key="2">
    <source>
        <dbReference type="SAM" id="MobiDB-lite"/>
    </source>
</evidence>
<feature type="region of interest" description="Disordered" evidence="2">
    <location>
        <begin position="33"/>
        <end position="58"/>
    </location>
</feature>
<dbReference type="Proteomes" id="UP000800038">
    <property type="component" value="Unassembled WGS sequence"/>
</dbReference>
<dbReference type="AlphaFoldDB" id="A0A6A5SIL2"/>
<dbReference type="EMBL" id="ML976107">
    <property type="protein sequence ID" value="KAF1938356.1"/>
    <property type="molecule type" value="Genomic_DNA"/>
</dbReference>
<proteinExistence type="predicted"/>
<gene>
    <name evidence="3" type="ORF">EJ02DRAFT_425767</name>
</gene>
<name>A0A6A5SIL2_9PLEO</name>
<protein>
    <submittedName>
        <fullName evidence="3">Uncharacterized protein</fullName>
    </submittedName>
</protein>
<keyword evidence="1" id="KW-0175">Coiled coil</keyword>
<feature type="region of interest" description="Disordered" evidence="2">
    <location>
        <begin position="286"/>
        <end position="305"/>
    </location>
</feature>
<accession>A0A6A5SIL2</accession>
<feature type="coiled-coil region" evidence="1">
    <location>
        <begin position="329"/>
        <end position="377"/>
    </location>
</feature>
<evidence type="ECO:0000313" key="4">
    <source>
        <dbReference type="Proteomes" id="UP000800038"/>
    </source>
</evidence>
<dbReference type="OrthoDB" id="3789140at2759"/>
<evidence type="ECO:0000256" key="1">
    <source>
        <dbReference type="SAM" id="Coils"/>
    </source>
</evidence>
<sequence length="703" mass="80000">MAAADATTGGDLEHQLWTPSPDETFEAQTKCAPANPGIEQHTKTTMVKSGGPGHTLASGAKDREIVQLQRSLTETKTSTKAKEIQLRIAREELHNSREALNKSFAEYSYLREQLKTVKQALGREHQATVYRKDIELFALRKDNEKKDKHILERDARLEEMKRQHRATVEIKDAQLKVLQERIVLMEHHANPNLGQETDEGAHALKVRLLRVKKGRNSLEGEEDKDVVISSLEKKLEAATKIAEAVGTQQAELQRAWDIAKKMQNAFKDERDLHIKTREQLHEVRVKLSEEEQHSKSRPIPPPYRLPTIDEDGHDRHELEAMFDTAQEDNLRLYAEIDALVKRLRDANERMFAAMREAEDLREQLRIQQAANSDLESARPSVVHPAHFRRVQSQLKDTQSALGRKDSEVEILRNTIVEKDHYVKHLQGEVDAAVSFHTQDQDEIDRLNQVVTELQKTKAQPIPDHERHASQRPHPRVIMTERTSARSSGTTLIQELSPPLTRLSNDVEALPTTREVAERERNNSIQLTPKRHLRPVSMPTGPPTRCNLINNDVPPPELREMKGDRRRSWGVREMVRKIVGKDADGDVAENSTEMATEKDTGHMRSAITPRDQTLSIRRKNTLAPLIIKPILHDTAAPYTPTISPFTQSARPANPRIYTPTTPRYYAVIEEEKSEDRPITASTGEAKSLGSRWGATNKVKRRSLY</sequence>
<evidence type="ECO:0000313" key="3">
    <source>
        <dbReference type="EMBL" id="KAF1938356.1"/>
    </source>
</evidence>
<keyword evidence="4" id="KW-1185">Reference proteome</keyword>
<reference evidence="3" key="1">
    <citation type="journal article" date="2020" name="Stud. Mycol.">
        <title>101 Dothideomycetes genomes: a test case for predicting lifestyles and emergence of pathogens.</title>
        <authorList>
            <person name="Haridas S."/>
            <person name="Albert R."/>
            <person name="Binder M."/>
            <person name="Bloem J."/>
            <person name="Labutti K."/>
            <person name="Salamov A."/>
            <person name="Andreopoulos B."/>
            <person name="Baker S."/>
            <person name="Barry K."/>
            <person name="Bills G."/>
            <person name="Bluhm B."/>
            <person name="Cannon C."/>
            <person name="Castanera R."/>
            <person name="Culley D."/>
            <person name="Daum C."/>
            <person name="Ezra D."/>
            <person name="Gonzalez J."/>
            <person name="Henrissat B."/>
            <person name="Kuo A."/>
            <person name="Liang C."/>
            <person name="Lipzen A."/>
            <person name="Lutzoni F."/>
            <person name="Magnuson J."/>
            <person name="Mondo S."/>
            <person name="Nolan M."/>
            <person name="Ohm R."/>
            <person name="Pangilinan J."/>
            <person name="Park H.-J."/>
            <person name="Ramirez L."/>
            <person name="Alfaro M."/>
            <person name="Sun H."/>
            <person name="Tritt A."/>
            <person name="Yoshinaga Y."/>
            <person name="Zwiers L.-H."/>
            <person name="Turgeon B."/>
            <person name="Goodwin S."/>
            <person name="Spatafora J."/>
            <person name="Crous P."/>
            <person name="Grigoriev I."/>
        </authorList>
    </citation>
    <scope>NUCLEOTIDE SEQUENCE</scope>
    <source>
        <strain evidence="3">CBS 161.51</strain>
    </source>
</reference>
<organism evidence="3 4">
    <name type="scientific">Clathrospora elynae</name>
    <dbReference type="NCBI Taxonomy" id="706981"/>
    <lineage>
        <taxon>Eukaryota</taxon>
        <taxon>Fungi</taxon>
        <taxon>Dikarya</taxon>
        <taxon>Ascomycota</taxon>
        <taxon>Pezizomycotina</taxon>
        <taxon>Dothideomycetes</taxon>
        <taxon>Pleosporomycetidae</taxon>
        <taxon>Pleosporales</taxon>
        <taxon>Diademaceae</taxon>
        <taxon>Clathrospora</taxon>
    </lineage>
</organism>